<proteinExistence type="inferred from homology"/>
<sequence length="339" mass="35855">MPLTVLQLAGSAVDDFHVELSLLYARECAAALKDHHRMHMAVVYPDRSWRFPCSADAPHAGGHSMSAAAALQHIDALGIDVVLPQMFCRPGMTAYRGLLEAAGLRYVGNTPQVMANAADKPVARSIVAAAGVRVPAGEVVRRARDVTLRTPVVVKPAGADNSAGLTLVEDPDGLDAALATAAEFGADVLVERYVPLGREVRCAVLEQRGDLVCLPLEEYAVDQDVAPIRRAADKLTRTGGGDLALAAKRADRAWIVAPGDPITAPTWRAARACYRALGCRHYGLFDFRIDPEGAPWFLEASPYCSFAPCSVVATMAAAAGLPVPELFSAVCAHAGITPA</sequence>
<evidence type="ECO:0000256" key="1">
    <source>
        <dbReference type="ARBA" id="ARBA00010871"/>
    </source>
</evidence>
<dbReference type="GO" id="GO:0008716">
    <property type="term" value="F:D-alanine-D-alanine ligase activity"/>
    <property type="evidence" value="ECO:0007669"/>
    <property type="project" value="InterPro"/>
</dbReference>
<reference evidence="3 4" key="1">
    <citation type="journal article" date="2019" name="Emerg. Microbes Infect.">
        <title>Comprehensive subspecies identification of 175 nontuberculous mycobacteria species based on 7547 genomic profiles.</title>
        <authorList>
            <person name="Matsumoto Y."/>
            <person name="Kinjo T."/>
            <person name="Motooka D."/>
            <person name="Nabeya D."/>
            <person name="Jung N."/>
            <person name="Uechi K."/>
            <person name="Horii T."/>
            <person name="Iida T."/>
            <person name="Fujita J."/>
            <person name="Nakamura S."/>
        </authorList>
    </citation>
    <scope>NUCLEOTIDE SEQUENCE [LARGE SCALE GENOMIC DNA]</scope>
    <source>
        <strain evidence="3 4">JCM 14742</strain>
    </source>
</reference>
<keyword evidence="4" id="KW-1185">Reference proteome</keyword>
<dbReference type="Proteomes" id="UP000467105">
    <property type="component" value="Chromosome"/>
</dbReference>
<comment type="similarity">
    <text evidence="1">Belongs to the D-alanine--D-alanine ligase family.</text>
</comment>
<evidence type="ECO:0000313" key="4">
    <source>
        <dbReference type="Proteomes" id="UP000467105"/>
    </source>
</evidence>
<dbReference type="InterPro" id="IPR011761">
    <property type="entry name" value="ATP-grasp"/>
</dbReference>
<dbReference type="Gene3D" id="3.40.50.20">
    <property type="match status" value="1"/>
</dbReference>
<dbReference type="AlphaFoldDB" id="A0A7I7YUZ9"/>
<evidence type="ECO:0000256" key="2">
    <source>
        <dbReference type="ARBA" id="ARBA00022598"/>
    </source>
</evidence>
<dbReference type="InterPro" id="IPR013815">
    <property type="entry name" value="ATP_grasp_subdomain_1"/>
</dbReference>
<evidence type="ECO:0000313" key="3">
    <source>
        <dbReference type="EMBL" id="BBZ44814.1"/>
    </source>
</evidence>
<protein>
    <submittedName>
        <fullName evidence="3">Uncharacterized protein</fullName>
    </submittedName>
</protein>
<gene>
    <name evidence="3" type="ORF">MPRM_20950</name>
</gene>
<dbReference type="InterPro" id="IPR011095">
    <property type="entry name" value="Dala_Dala_lig_C"/>
</dbReference>
<dbReference type="GO" id="GO:0005524">
    <property type="term" value="F:ATP binding"/>
    <property type="evidence" value="ECO:0007669"/>
    <property type="project" value="UniProtKB-UniRule"/>
</dbReference>
<dbReference type="Gene3D" id="3.30.470.20">
    <property type="entry name" value="ATP-grasp fold, B domain"/>
    <property type="match status" value="1"/>
</dbReference>
<dbReference type="RefSeq" id="WP_085268124.1">
    <property type="nucleotide sequence ID" value="NZ_AP022614.1"/>
</dbReference>
<organism evidence="3 4">
    <name type="scientific">Mycobacterium parmense</name>
    <dbReference type="NCBI Taxonomy" id="185642"/>
    <lineage>
        <taxon>Bacteria</taxon>
        <taxon>Bacillati</taxon>
        <taxon>Actinomycetota</taxon>
        <taxon>Actinomycetes</taxon>
        <taxon>Mycobacteriales</taxon>
        <taxon>Mycobacteriaceae</taxon>
        <taxon>Mycobacterium</taxon>
        <taxon>Mycobacterium simiae complex</taxon>
    </lineage>
</organism>
<dbReference type="PROSITE" id="PS50975">
    <property type="entry name" value="ATP_GRASP"/>
    <property type="match status" value="1"/>
</dbReference>
<dbReference type="Gene3D" id="3.30.1490.20">
    <property type="entry name" value="ATP-grasp fold, A domain"/>
    <property type="match status" value="1"/>
</dbReference>
<dbReference type="PANTHER" id="PTHR23132:SF23">
    <property type="entry name" value="D-ALANINE--D-ALANINE LIGASE B"/>
    <property type="match status" value="1"/>
</dbReference>
<dbReference type="PANTHER" id="PTHR23132">
    <property type="entry name" value="D-ALANINE--D-ALANINE LIGASE"/>
    <property type="match status" value="1"/>
</dbReference>
<dbReference type="SUPFAM" id="SSF56059">
    <property type="entry name" value="Glutathione synthetase ATP-binding domain-like"/>
    <property type="match status" value="1"/>
</dbReference>
<dbReference type="OrthoDB" id="9813261at2"/>
<keyword evidence="2" id="KW-0436">Ligase</keyword>
<name>A0A7I7YUZ9_9MYCO</name>
<dbReference type="EMBL" id="AP022614">
    <property type="protein sequence ID" value="BBZ44814.1"/>
    <property type="molecule type" value="Genomic_DNA"/>
</dbReference>
<accession>A0A7I7YUZ9</accession>
<dbReference type="GO" id="GO:0046872">
    <property type="term" value="F:metal ion binding"/>
    <property type="evidence" value="ECO:0007669"/>
    <property type="project" value="InterPro"/>
</dbReference>
<dbReference type="Pfam" id="PF07478">
    <property type="entry name" value="Dala_Dala_lig_C"/>
    <property type="match status" value="1"/>
</dbReference>